<reference evidence="2 3" key="1">
    <citation type="submission" date="2021-06" db="EMBL/GenBank/DDBJ databases">
        <title>Caerostris extrusa draft genome.</title>
        <authorList>
            <person name="Kono N."/>
            <person name="Arakawa K."/>
        </authorList>
    </citation>
    <scope>NUCLEOTIDE SEQUENCE [LARGE SCALE GENOMIC DNA]</scope>
</reference>
<gene>
    <name evidence="2" type="ORF">CEXT_412861</name>
</gene>
<feature type="compositionally biased region" description="Basic and acidic residues" evidence="1">
    <location>
        <begin position="10"/>
        <end position="20"/>
    </location>
</feature>
<comment type="caution">
    <text evidence="2">The sequence shown here is derived from an EMBL/GenBank/DDBJ whole genome shotgun (WGS) entry which is preliminary data.</text>
</comment>
<organism evidence="2 3">
    <name type="scientific">Caerostris extrusa</name>
    <name type="common">Bark spider</name>
    <name type="synonym">Caerostris bankana</name>
    <dbReference type="NCBI Taxonomy" id="172846"/>
    <lineage>
        <taxon>Eukaryota</taxon>
        <taxon>Metazoa</taxon>
        <taxon>Ecdysozoa</taxon>
        <taxon>Arthropoda</taxon>
        <taxon>Chelicerata</taxon>
        <taxon>Arachnida</taxon>
        <taxon>Araneae</taxon>
        <taxon>Araneomorphae</taxon>
        <taxon>Entelegynae</taxon>
        <taxon>Araneoidea</taxon>
        <taxon>Araneidae</taxon>
        <taxon>Caerostris</taxon>
    </lineage>
</organism>
<dbReference type="EMBL" id="BPLR01002997">
    <property type="protein sequence ID" value="GIX80058.1"/>
    <property type="molecule type" value="Genomic_DNA"/>
</dbReference>
<sequence length="91" mass="9907">MAERRRRKVKTDDDSERSFSESDAEGEDVNEAENSATETPEKSTLGKVAEDSEIGVKRTEPLPGCVDEEGGKGGIAETEEVEGDFSVKRSQ</sequence>
<evidence type="ECO:0000256" key="1">
    <source>
        <dbReference type="SAM" id="MobiDB-lite"/>
    </source>
</evidence>
<proteinExistence type="predicted"/>
<protein>
    <submittedName>
        <fullName evidence="2">Uncharacterized protein</fullName>
    </submittedName>
</protein>
<dbReference type="Proteomes" id="UP001054945">
    <property type="component" value="Unassembled WGS sequence"/>
</dbReference>
<feature type="region of interest" description="Disordered" evidence="1">
    <location>
        <begin position="1"/>
        <end position="91"/>
    </location>
</feature>
<evidence type="ECO:0000313" key="2">
    <source>
        <dbReference type="EMBL" id="GIX80058.1"/>
    </source>
</evidence>
<evidence type="ECO:0000313" key="3">
    <source>
        <dbReference type="Proteomes" id="UP001054945"/>
    </source>
</evidence>
<feature type="compositionally biased region" description="Acidic residues" evidence="1">
    <location>
        <begin position="22"/>
        <end position="31"/>
    </location>
</feature>
<feature type="compositionally biased region" description="Basic and acidic residues" evidence="1">
    <location>
        <begin position="48"/>
        <end position="60"/>
    </location>
</feature>
<keyword evidence="3" id="KW-1185">Reference proteome</keyword>
<dbReference type="AlphaFoldDB" id="A0AAV4N7W8"/>
<name>A0AAV4N7W8_CAEEX</name>
<accession>A0AAV4N7W8</accession>